<accession>A0AAV7R164</accession>
<comment type="caution">
    <text evidence="2">The sequence shown here is derived from an EMBL/GenBank/DDBJ whole genome shotgun (WGS) entry which is preliminary data.</text>
</comment>
<keyword evidence="3" id="KW-1185">Reference proteome</keyword>
<dbReference type="EMBL" id="JANPWB010000010">
    <property type="protein sequence ID" value="KAJ1145552.1"/>
    <property type="molecule type" value="Genomic_DNA"/>
</dbReference>
<protein>
    <submittedName>
        <fullName evidence="2">Uncharacterized protein</fullName>
    </submittedName>
</protein>
<reference evidence="2" key="1">
    <citation type="journal article" date="2022" name="bioRxiv">
        <title>Sequencing and chromosome-scale assembly of the giantPleurodeles waltlgenome.</title>
        <authorList>
            <person name="Brown T."/>
            <person name="Elewa A."/>
            <person name="Iarovenko S."/>
            <person name="Subramanian E."/>
            <person name="Araus A.J."/>
            <person name="Petzold A."/>
            <person name="Susuki M."/>
            <person name="Suzuki K.-i.T."/>
            <person name="Hayashi T."/>
            <person name="Toyoda A."/>
            <person name="Oliveira C."/>
            <person name="Osipova E."/>
            <person name="Leigh N.D."/>
            <person name="Simon A."/>
            <person name="Yun M.H."/>
        </authorList>
    </citation>
    <scope>NUCLEOTIDE SEQUENCE</scope>
    <source>
        <strain evidence="2">20211129_DDA</strain>
        <tissue evidence="2">Liver</tissue>
    </source>
</reference>
<feature type="region of interest" description="Disordered" evidence="1">
    <location>
        <begin position="134"/>
        <end position="158"/>
    </location>
</feature>
<name>A0AAV7R164_PLEWA</name>
<evidence type="ECO:0000313" key="2">
    <source>
        <dbReference type="EMBL" id="KAJ1145552.1"/>
    </source>
</evidence>
<proteinExistence type="predicted"/>
<evidence type="ECO:0000256" key="1">
    <source>
        <dbReference type="SAM" id="MobiDB-lite"/>
    </source>
</evidence>
<sequence>MGGSVLGTSRPLFPEEPLVLGLSNTCDTGQANRSAQPALYRDGSDSCGDQGMALEERSSCSIYHPDTETQLHLLVGCGLSWRAPGSALHLPSKQAAQESHHWQPVSAALRPGGLEEGPPLPSSYCSDRQRRIAKVGLPSTGTSPEGRPHAWPTQRSQE</sequence>
<dbReference type="Proteomes" id="UP001066276">
    <property type="component" value="Chromosome 6"/>
</dbReference>
<gene>
    <name evidence="2" type="ORF">NDU88_011838</name>
</gene>
<evidence type="ECO:0000313" key="3">
    <source>
        <dbReference type="Proteomes" id="UP001066276"/>
    </source>
</evidence>
<organism evidence="2 3">
    <name type="scientific">Pleurodeles waltl</name>
    <name type="common">Iberian ribbed newt</name>
    <dbReference type="NCBI Taxonomy" id="8319"/>
    <lineage>
        <taxon>Eukaryota</taxon>
        <taxon>Metazoa</taxon>
        <taxon>Chordata</taxon>
        <taxon>Craniata</taxon>
        <taxon>Vertebrata</taxon>
        <taxon>Euteleostomi</taxon>
        <taxon>Amphibia</taxon>
        <taxon>Batrachia</taxon>
        <taxon>Caudata</taxon>
        <taxon>Salamandroidea</taxon>
        <taxon>Salamandridae</taxon>
        <taxon>Pleurodelinae</taxon>
        <taxon>Pleurodeles</taxon>
    </lineage>
</organism>
<dbReference type="AlphaFoldDB" id="A0AAV7R164"/>